<dbReference type="Proteomes" id="UP000887566">
    <property type="component" value="Unplaced"/>
</dbReference>
<dbReference type="AlphaFoldDB" id="A0A914V9X8"/>
<organism evidence="1 2">
    <name type="scientific">Plectus sambesii</name>
    <dbReference type="NCBI Taxonomy" id="2011161"/>
    <lineage>
        <taxon>Eukaryota</taxon>
        <taxon>Metazoa</taxon>
        <taxon>Ecdysozoa</taxon>
        <taxon>Nematoda</taxon>
        <taxon>Chromadorea</taxon>
        <taxon>Plectida</taxon>
        <taxon>Plectina</taxon>
        <taxon>Plectoidea</taxon>
        <taxon>Plectidae</taxon>
        <taxon>Plectus</taxon>
    </lineage>
</organism>
<protein>
    <submittedName>
        <fullName evidence="2">Uncharacterized protein</fullName>
    </submittedName>
</protein>
<name>A0A914V9X8_9BILA</name>
<evidence type="ECO:0000313" key="2">
    <source>
        <dbReference type="WBParaSite" id="PSAMB.scaffold1703size28591.g14603.t1"/>
    </source>
</evidence>
<accession>A0A914V9X8</accession>
<dbReference type="WBParaSite" id="PSAMB.scaffold1703size28591.g14603.t1">
    <property type="protein sequence ID" value="PSAMB.scaffold1703size28591.g14603.t1"/>
    <property type="gene ID" value="PSAMB.scaffold1703size28591.g14603"/>
</dbReference>
<sequence length="123" mass="13268">MGPHERTDGWRKNERSAHASASLGALRYSADTTSEAPIIHMHGRRQCRRAAAAVLLPPAMPNLNVRACCYWGRGGGAFSLGRFLAARSRRAALLVCEAACNTVMIYGDRRVRQLCISSAAAVG</sequence>
<keyword evidence="1" id="KW-1185">Reference proteome</keyword>
<proteinExistence type="predicted"/>
<reference evidence="2" key="1">
    <citation type="submission" date="2022-11" db="UniProtKB">
        <authorList>
            <consortium name="WormBaseParasite"/>
        </authorList>
    </citation>
    <scope>IDENTIFICATION</scope>
</reference>
<evidence type="ECO:0000313" key="1">
    <source>
        <dbReference type="Proteomes" id="UP000887566"/>
    </source>
</evidence>